<keyword evidence="2" id="KW-1185">Reference proteome</keyword>
<dbReference type="RefSeq" id="XP_013900016.1">
    <property type="nucleotide sequence ID" value="XM_014044562.1"/>
</dbReference>
<protein>
    <submittedName>
        <fullName evidence="1">Uncharacterized protein</fullName>
    </submittedName>
</protein>
<dbReference type="KEGG" id="mng:MNEG_6962"/>
<dbReference type="Proteomes" id="UP000054498">
    <property type="component" value="Unassembled WGS sequence"/>
</dbReference>
<organism evidence="1 2">
    <name type="scientific">Monoraphidium neglectum</name>
    <dbReference type="NCBI Taxonomy" id="145388"/>
    <lineage>
        <taxon>Eukaryota</taxon>
        <taxon>Viridiplantae</taxon>
        <taxon>Chlorophyta</taxon>
        <taxon>core chlorophytes</taxon>
        <taxon>Chlorophyceae</taxon>
        <taxon>CS clade</taxon>
        <taxon>Sphaeropleales</taxon>
        <taxon>Selenastraceae</taxon>
        <taxon>Monoraphidium</taxon>
    </lineage>
</organism>
<name>A0A0D2MK64_9CHLO</name>
<sequence>LLDLDLDHCNLEGPTAAVFTALTRLRLASCLAGGSLWGLHLSRVAPCLAELQCDAGNNLDCIELFTGHEYVRDFVCVDNDRGNMFDPNDDAAGDFLCSALDFPQLSRLTWVLGGSGAAGGGAGADDVDRNEPHRLLRAICLLSRCSMLTSLSISTPRFRLPAQQLVACIGAAVGDTLMDLTLLDCAFPTDTADASRALCSLPTLCKLRALTVHLPWPFFHGGAGSAHDRVPSLEEVVRALVRPLPWLRKAVPLKTITLCCTRHRRERLVQPFSTVWCGELCAANRGLSIVLT</sequence>
<evidence type="ECO:0000313" key="2">
    <source>
        <dbReference type="Proteomes" id="UP000054498"/>
    </source>
</evidence>
<proteinExistence type="predicted"/>
<dbReference type="EMBL" id="KK101407">
    <property type="protein sequence ID" value="KIZ00997.1"/>
    <property type="molecule type" value="Genomic_DNA"/>
</dbReference>
<accession>A0A0D2MK64</accession>
<dbReference type="GeneID" id="25739838"/>
<evidence type="ECO:0000313" key="1">
    <source>
        <dbReference type="EMBL" id="KIZ00997.1"/>
    </source>
</evidence>
<feature type="non-terminal residue" evidence="1">
    <location>
        <position position="1"/>
    </location>
</feature>
<reference evidence="1 2" key="1">
    <citation type="journal article" date="2013" name="BMC Genomics">
        <title>Reconstruction of the lipid metabolism for the microalga Monoraphidium neglectum from its genome sequence reveals characteristics suitable for biofuel production.</title>
        <authorList>
            <person name="Bogen C."/>
            <person name="Al-Dilaimi A."/>
            <person name="Albersmeier A."/>
            <person name="Wichmann J."/>
            <person name="Grundmann M."/>
            <person name="Rupp O."/>
            <person name="Lauersen K.J."/>
            <person name="Blifernez-Klassen O."/>
            <person name="Kalinowski J."/>
            <person name="Goesmann A."/>
            <person name="Mussgnug J.H."/>
            <person name="Kruse O."/>
        </authorList>
    </citation>
    <scope>NUCLEOTIDE SEQUENCE [LARGE SCALE GENOMIC DNA]</scope>
    <source>
        <strain evidence="1 2">SAG 48.87</strain>
    </source>
</reference>
<dbReference type="AlphaFoldDB" id="A0A0D2MK64"/>
<gene>
    <name evidence="1" type="ORF">MNEG_6962</name>
</gene>